<name>A0ABQ6WCF6_9EURO</name>
<evidence type="ECO:0000313" key="1">
    <source>
        <dbReference type="EMBL" id="KAE8414803.1"/>
    </source>
</evidence>
<proteinExistence type="predicted"/>
<gene>
    <name evidence="1" type="ORF">BDV36DRAFT_298638</name>
</gene>
<accession>A0ABQ6WCF6</accession>
<reference evidence="1 2" key="1">
    <citation type="submission" date="2019-04" db="EMBL/GenBank/DDBJ databases">
        <authorList>
            <consortium name="DOE Joint Genome Institute"/>
            <person name="Mondo S."/>
            <person name="Kjaerbolling I."/>
            <person name="Vesth T."/>
            <person name="Frisvad J.C."/>
            <person name="Nybo J.L."/>
            <person name="Theobald S."/>
            <person name="Kildgaard S."/>
            <person name="Isbrandt T."/>
            <person name="Kuo A."/>
            <person name="Sato A."/>
            <person name="Lyhne E.K."/>
            <person name="Kogle M.E."/>
            <person name="Wiebenga A."/>
            <person name="Kun R.S."/>
            <person name="Lubbers R.J."/>
            <person name="Makela M.R."/>
            <person name="Barry K."/>
            <person name="Chovatia M."/>
            <person name="Clum A."/>
            <person name="Daum C."/>
            <person name="Haridas S."/>
            <person name="He G."/>
            <person name="LaButti K."/>
            <person name="Lipzen A."/>
            <person name="Riley R."/>
            <person name="Salamov A."/>
            <person name="Simmons B.A."/>
            <person name="Magnuson J.K."/>
            <person name="Henrissat B."/>
            <person name="Mortensen U.H."/>
            <person name="Larsen T.O."/>
            <person name="Devries R.P."/>
            <person name="Grigoriev I.V."/>
            <person name="Machida M."/>
            <person name="Baker S.E."/>
            <person name="Andersen M.R."/>
            <person name="Cantor M.N."/>
            <person name="Hua S.X."/>
        </authorList>
    </citation>
    <scope>NUCLEOTIDE SEQUENCE [LARGE SCALE GENOMIC DNA]</scope>
    <source>
        <strain evidence="1 2">CBS 117616</strain>
    </source>
</reference>
<protein>
    <submittedName>
        <fullName evidence="1">Uncharacterized protein</fullName>
    </submittedName>
</protein>
<organism evidence="1 2">
    <name type="scientific">Aspergillus pseudocaelatus</name>
    <dbReference type="NCBI Taxonomy" id="1825620"/>
    <lineage>
        <taxon>Eukaryota</taxon>
        <taxon>Fungi</taxon>
        <taxon>Dikarya</taxon>
        <taxon>Ascomycota</taxon>
        <taxon>Pezizomycotina</taxon>
        <taxon>Eurotiomycetes</taxon>
        <taxon>Eurotiomycetidae</taxon>
        <taxon>Eurotiales</taxon>
        <taxon>Aspergillaceae</taxon>
        <taxon>Aspergillus</taxon>
        <taxon>Aspergillus subgen. Circumdati</taxon>
    </lineage>
</organism>
<dbReference type="EMBL" id="ML735778">
    <property type="protein sequence ID" value="KAE8414803.1"/>
    <property type="molecule type" value="Genomic_DNA"/>
</dbReference>
<keyword evidence="2" id="KW-1185">Reference proteome</keyword>
<sequence>MSRVHAGTIVHVKDQGLGSFHVTQPKEFFAEPPSDDTRIPIDFSWEIITIKGYIDLTTGIISLTVSILGIDLGTFTGSLKDGIEIKVDLWVVSGSLKFYVDGSCLYLDVHAKVRFDGSYDQDHIKIICW</sequence>
<evidence type="ECO:0000313" key="2">
    <source>
        <dbReference type="Proteomes" id="UP000325395"/>
    </source>
</evidence>
<dbReference type="Proteomes" id="UP000325395">
    <property type="component" value="Unassembled WGS sequence"/>
</dbReference>